<evidence type="ECO:0000256" key="2">
    <source>
        <dbReference type="SAM" id="SignalP"/>
    </source>
</evidence>
<comment type="caution">
    <text evidence="4">The sequence shown here is derived from an EMBL/GenBank/DDBJ whole genome shotgun (WGS) entry which is preliminary data.</text>
</comment>
<sequence>MRLLMLATALAGFQGMVRVNAAPFIRHQPLPTTSYVLDAEHQGELNEMRLFAKYSAAAYEDVKNWECRACQEFPEIHDTTLVSHHKPEARVHMGFLQSYNTVAELVVNAVSDLMRLYPEHIAVFTGHSLGGALAVLAATQFADLYMDWVHRIKVFTYGQPRIGNEAFALHFSSFHFAKVARVVRDRDLVPHIPPRFLTYRNFNHEYFINPNGLTIACQPDQLLEVTECSASALGNPHFRWGTHHLIYWDVKFWRYMPHALAAVQLSDQIIDAVDALAHADDPVHARPGSAPQSTESSQLLAAN</sequence>
<name>A0A9W8B5C3_9FUNG</name>
<dbReference type="OrthoDB" id="2123913at2759"/>
<feature type="domain" description="Fungal lipase-type" evidence="3">
    <location>
        <begin position="84"/>
        <end position="195"/>
    </location>
</feature>
<feature type="signal peptide" evidence="2">
    <location>
        <begin position="1"/>
        <end position="21"/>
    </location>
</feature>
<gene>
    <name evidence="4" type="ORF">H4R34_001516</name>
</gene>
<feature type="chain" id="PRO_5040948993" description="Fungal lipase-type domain-containing protein" evidence="2">
    <location>
        <begin position="22"/>
        <end position="303"/>
    </location>
</feature>
<dbReference type="EMBL" id="JANBQB010000073">
    <property type="protein sequence ID" value="KAJ1983032.1"/>
    <property type="molecule type" value="Genomic_DNA"/>
</dbReference>
<reference evidence="4" key="1">
    <citation type="submission" date="2022-07" db="EMBL/GenBank/DDBJ databases">
        <title>Phylogenomic reconstructions and comparative analyses of Kickxellomycotina fungi.</title>
        <authorList>
            <person name="Reynolds N.K."/>
            <person name="Stajich J.E."/>
            <person name="Barry K."/>
            <person name="Grigoriev I.V."/>
            <person name="Crous P."/>
            <person name="Smith M.E."/>
        </authorList>
    </citation>
    <scope>NUCLEOTIDE SEQUENCE</scope>
    <source>
        <strain evidence="4">RSA 567</strain>
    </source>
</reference>
<proteinExistence type="predicted"/>
<organism evidence="4 5">
    <name type="scientific">Dimargaris verticillata</name>
    <dbReference type="NCBI Taxonomy" id="2761393"/>
    <lineage>
        <taxon>Eukaryota</taxon>
        <taxon>Fungi</taxon>
        <taxon>Fungi incertae sedis</taxon>
        <taxon>Zoopagomycota</taxon>
        <taxon>Kickxellomycotina</taxon>
        <taxon>Dimargaritomycetes</taxon>
        <taxon>Dimargaritales</taxon>
        <taxon>Dimargaritaceae</taxon>
        <taxon>Dimargaris</taxon>
    </lineage>
</organism>
<keyword evidence="5" id="KW-1185">Reference proteome</keyword>
<keyword evidence="2" id="KW-0732">Signal</keyword>
<dbReference type="InterPro" id="IPR029058">
    <property type="entry name" value="AB_hydrolase_fold"/>
</dbReference>
<evidence type="ECO:0000313" key="4">
    <source>
        <dbReference type="EMBL" id="KAJ1983032.1"/>
    </source>
</evidence>
<dbReference type="InterPro" id="IPR002921">
    <property type="entry name" value="Fungal_lipase-type"/>
</dbReference>
<evidence type="ECO:0000259" key="3">
    <source>
        <dbReference type="Pfam" id="PF01764"/>
    </source>
</evidence>
<dbReference type="CDD" id="cd00519">
    <property type="entry name" value="Lipase_3"/>
    <property type="match status" value="1"/>
</dbReference>
<dbReference type="Pfam" id="PF01764">
    <property type="entry name" value="Lipase_3"/>
    <property type="match status" value="1"/>
</dbReference>
<dbReference type="SUPFAM" id="SSF53474">
    <property type="entry name" value="alpha/beta-Hydrolases"/>
    <property type="match status" value="1"/>
</dbReference>
<evidence type="ECO:0000313" key="5">
    <source>
        <dbReference type="Proteomes" id="UP001151582"/>
    </source>
</evidence>
<dbReference type="PANTHER" id="PTHR45856:SF25">
    <property type="entry name" value="FUNGAL LIPASE-LIKE DOMAIN-CONTAINING PROTEIN"/>
    <property type="match status" value="1"/>
</dbReference>
<evidence type="ECO:0000256" key="1">
    <source>
        <dbReference type="SAM" id="MobiDB-lite"/>
    </source>
</evidence>
<feature type="compositionally biased region" description="Polar residues" evidence="1">
    <location>
        <begin position="290"/>
        <end position="303"/>
    </location>
</feature>
<dbReference type="Gene3D" id="3.40.50.1820">
    <property type="entry name" value="alpha/beta hydrolase"/>
    <property type="match status" value="1"/>
</dbReference>
<accession>A0A9W8B5C3</accession>
<dbReference type="AlphaFoldDB" id="A0A9W8B5C3"/>
<dbReference type="Proteomes" id="UP001151582">
    <property type="component" value="Unassembled WGS sequence"/>
</dbReference>
<feature type="region of interest" description="Disordered" evidence="1">
    <location>
        <begin position="281"/>
        <end position="303"/>
    </location>
</feature>
<dbReference type="PANTHER" id="PTHR45856">
    <property type="entry name" value="ALPHA/BETA-HYDROLASES SUPERFAMILY PROTEIN"/>
    <property type="match status" value="1"/>
</dbReference>
<dbReference type="GO" id="GO:0006629">
    <property type="term" value="P:lipid metabolic process"/>
    <property type="evidence" value="ECO:0007669"/>
    <property type="project" value="InterPro"/>
</dbReference>
<protein>
    <recommendedName>
        <fullName evidence="3">Fungal lipase-type domain-containing protein</fullName>
    </recommendedName>
</protein>
<dbReference type="InterPro" id="IPR051218">
    <property type="entry name" value="Sec_MonoDiacylglyc_Lipase"/>
</dbReference>